<feature type="signal peptide" evidence="1">
    <location>
        <begin position="1"/>
        <end position="21"/>
    </location>
</feature>
<keyword evidence="1" id="KW-0732">Signal</keyword>
<keyword evidence="2" id="KW-0808">Transferase</keyword>
<reference evidence="2 3" key="1">
    <citation type="journal article" date="2018" name="Aquat. Microb. Ecol.">
        <title>Gammaproteobacterial methanotrophs dominate.</title>
        <authorList>
            <person name="Rissanen A.J."/>
            <person name="Saarenheimo J."/>
            <person name="Tiirola M."/>
            <person name="Peura S."/>
            <person name="Aalto S.L."/>
            <person name="Karvinen A."/>
            <person name="Nykanen H."/>
        </authorList>
    </citation>
    <scope>NUCLEOTIDE SEQUENCE [LARGE SCALE GENOMIC DNA]</scope>
    <source>
        <strain evidence="2">AMbin10</strain>
    </source>
</reference>
<organism evidence="2 3">
    <name type="scientific">Candidatus Methylumidiphilus alinenensis</name>
    <dbReference type="NCBI Taxonomy" id="2202197"/>
    <lineage>
        <taxon>Bacteria</taxon>
        <taxon>Pseudomonadati</taxon>
        <taxon>Pseudomonadota</taxon>
        <taxon>Gammaproteobacteria</taxon>
        <taxon>Methylococcales</taxon>
        <taxon>Candidatus Methylumidiphilus</taxon>
    </lineage>
</organism>
<gene>
    <name evidence="2" type="ORF">DM484_14530</name>
</gene>
<accession>A0A2W4R1U9</accession>
<name>A0A2W4R1U9_9GAMM</name>
<dbReference type="AlphaFoldDB" id="A0A2W4R1U9"/>
<dbReference type="EMBL" id="QJPH01000334">
    <property type="protein sequence ID" value="PZN77503.1"/>
    <property type="molecule type" value="Genomic_DNA"/>
</dbReference>
<evidence type="ECO:0000313" key="2">
    <source>
        <dbReference type="EMBL" id="PZN77503.1"/>
    </source>
</evidence>
<dbReference type="GO" id="GO:0016740">
    <property type="term" value="F:transferase activity"/>
    <property type="evidence" value="ECO:0007669"/>
    <property type="project" value="UniProtKB-KW"/>
</dbReference>
<protein>
    <submittedName>
        <fullName evidence="2">Aspartate carbamoyltransferase</fullName>
    </submittedName>
</protein>
<feature type="chain" id="PRO_5016043633" evidence="1">
    <location>
        <begin position="22"/>
        <end position="170"/>
    </location>
</feature>
<sequence length="170" mass="19014">MKYVIATSLLIALLVTTPGYAAEKASEQRLDEIAQRGSHVMPFNLEQTTHVFSKTATGGEQRVIVKDPANVEQIKLIREHLTKISIEFQHGDFSNPAKIHGDTMPGLDELRKAKPNQITILYKELPNGAEISYSTEVPVLINAIHKWFNAQLSDHARHAVPGHPNHQMHK</sequence>
<evidence type="ECO:0000313" key="3">
    <source>
        <dbReference type="Proteomes" id="UP000249396"/>
    </source>
</evidence>
<evidence type="ECO:0000256" key="1">
    <source>
        <dbReference type="SAM" id="SignalP"/>
    </source>
</evidence>
<comment type="caution">
    <text evidence="2">The sequence shown here is derived from an EMBL/GenBank/DDBJ whole genome shotgun (WGS) entry which is preliminary data.</text>
</comment>
<proteinExistence type="predicted"/>
<dbReference type="Proteomes" id="UP000249396">
    <property type="component" value="Unassembled WGS sequence"/>
</dbReference>